<evidence type="ECO:0000256" key="4">
    <source>
        <dbReference type="ARBA" id="ARBA00049445"/>
    </source>
</evidence>
<evidence type="ECO:0000259" key="8">
    <source>
        <dbReference type="Pfam" id="PF00248"/>
    </source>
</evidence>
<name>A0A1G9G9X9_9HYPH</name>
<dbReference type="InterPro" id="IPR036812">
    <property type="entry name" value="NAD(P)_OxRdtase_dom_sf"/>
</dbReference>
<evidence type="ECO:0000256" key="1">
    <source>
        <dbReference type="ARBA" id="ARBA00007905"/>
    </source>
</evidence>
<dbReference type="Gene3D" id="3.20.20.100">
    <property type="entry name" value="NADP-dependent oxidoreductase domain"/>
    <property type="match status" value="1"/>
</dbReference>
<feature type="binding site" evidence="6">
    <location>
        <position position="121"/>
    </location>
    <ligand>
        <name>substrate</name>
    </ligand>
</feature>
<dbReference type="Proteomes" id="UP000198894">
    <property type="component" value="Unassembled WGS sequence"/>
</dbReference>
<dbReference type="InterPro" id="IPR018170">
    <property type="entry name" value="Aldo/ket_reductase_CS"/>
</dbReference>
<dbReference type="Pfam" id="PF00248">
    <property type="entry name" value="Aldo_ket_red"/>
    <property type="match status" value="1"/>
</dbReference>
<sequence>MQKDLSMPEQITLTKAEQITLNDGSAIPQIGLGVWQVDPAITAQVVSWGIEAGYRLIDTAEGYQNEEGVGQAIRTAGVPRSELFITSKLRNGAHQRDAARRAFDETMNKLGIEQIDLFLIHWPVPSQGKYVEAWKTLIELRQSGRIKSIGVSNFNQDHLERIIGETGVTPSVNQIELHPRFQQRQTREFHSTHNIRIESWSPLGSGRLLSDPTLEKIAGKHRKSVAQVIIRWHLQEGLIVIPKSIHQDRIAANFDVFEFELDSKDLELIRGMDSSDGRTGANPATAAFLF</sequence>
<comment type="similarity">
    <text evidence="1">Belongs to the aldo/keto reductase family.</text>
</comment>
<proteinExistence type="inferred from homology"/>
<comment type="catalytic activity">
    <reaction evidence="4">
        <text>hydroxyacetone + NADP(+) = methylglyoxal + NADPH + H(+)</text>
        <dbReference type="Rhea" id="RHEA:27986"/>
        <dbReference type="ChEBI" id="CHEBI:15378"/>
        <dbReference type="ChEBI" id="CHEBI:17158"/>
        <dbReference type="ChEBI" id="CHEBI:27957"/>
        <dbReference type="ChEBI" id="CHEBI:57783"/>
        <dbReference type="ChEBI" id="CHEBI:58349"/>
    </reaction>
</comment>
<evidence type="ECO:0000256" key="6">
    <source>
        <dbReference type="PIRSR" id="PIRSR000097-2"/>
    </source>
</evidence>
<evidence type="ECO:0000256" key="3">
    <source>
        <dbReference type="ARBA" id="ARBA00023002"/>
    </source>
</evidence>
<keyword evidence="3" id="KW-0560">Oxidoreductase</keyword>
<organism evidence="9 10">
    <name type="scientific">Mesorhizobium muleiense</name>
    <dbReference type="NCBI Taxonomy" id="1004279"/>
    <lineage>
        <taxon>Bacteria</taxon>
        <taxon>Pseudomonadati</taxon>
        <taxon>Pseudomonadota</taxon>
        <taxon>Alphaproteobacteria</taxon>
        <taxon>Hyphomicrobiales</taxon>
        <taxon>Phyllobacteriaceae</taxon>
        <taxon>Mesorhizobium</taxon>
    </lineage>
</organism>
<keyword evidence="10" id="KW-1185">Reference proteome</keyword>
<dbReference type="PROSITE" id="PS00062">
    <property type="entry name" value="ALDOKETO_REDUCTASE_2"/>
    <property type="match status" value="1"/>
</dbReference>
<dbReference type="GO" id="GO:0016616">
    <property type="term" value="F:oxidoreductase activity, acting on the CH-OH group of donors, NAD or NADP as acceptor"/>
    <property type="evidence" value="ECO:0007669"/>
    <property type="project" value="UniProtKB-ARBA"/>
</dbReference>
<dbReference type="PROSITE" id="PS00063">
    <property type="entry name" value="ALDOKETO_REDUCTASE_3"/>
    <property type="match status" value="1"/>
</dbReference>
<gene>
    <name evidence="9" type="ORF">SAMN05428953_12422</name>
</gene>
<evidence type="ECO:0000256" key="2">
    <source>
        <dbReference type="ARBA" id="ARBA00022857"/>
    </source>
</evidence>
<reference evidence="10" key="1">
    <citation type="submission" date="2016-10" db="EMBL/GenBank/DDBJ databases">
        <authorList>
            <person name="Varghese N."/>
            <person name="Submissions S."/>
        </authorList>
    </citation>
    <scope>NUCLEOTIDE SEQUENCE [LARGE SCALE GENOMIC DNA]</scope>
    <source>
        <strain evidence="10">CGMCC 1.11022</strain>
    </source>
</reference>
<evidence type="ECO:0000256" key="7">
    <source>
        <dbReference type="PIRSR" id="PIRSR000097-3"/>
    </source>
</evidence>
<protein>
    <submittedName>
        <fullName evidence="9">2,5-diketo-D-gluconate reductase A</fullName>
    </submittedName>
</protein>
<dbReference type="EMBL" id="FNEE01000024">
    <property type="protein sequence ID" value="SDK97480.1"/>
    <property type="molecule type" value="Genomic_DNA"/>
</dbReference>
<evidence type="ECO:0000313" key="10">
    <source>
        <dbReference type="Proteomes" id="UP000198894"/>
    </source>
</evidence>
<dbReference type="PRINTS" id="PR00069">
    <property type="entry name" value="ALDKETRDTASE"/>
</dbReference>
<dbReference type="PANTHER" id="PTHR43827:SF3">
    <property type="entry name" value="NADP-DEPENDENT OXIDOREDUCTASE DOMAIN-CONTAINING PROTEIN"/>
    <property type="match status" value="1"/>
</dbReference>
<dbReference type="AlphaFoldDB" id="A0A1G9G9X9"/>
<dbReference type="FunFam" id="3.20.20.100:FF:000002">
    <property type="entry name" value="2,5-diketo-D-gluconic acid reductase A"/>
    <property type="match status" value="1"/>
</dbReference>
<dbReference type="PROSITE" id="PS00798">
    <property type="entry name" value="ALDOKETO_REDUCTASE_1"/>
    <property type="match status" value="1"/>
</dbReference>
<feature type="domain" description="NADP-dependent oxidoreductase" evidence="8">
    <location>
        <begin position="30"/>
        <end position="271"/>
    </location>
</feature>
<dbReference type="PIRSF" id="PIRSF000097">
    <property type="entry name" value="AKR"/>
    <property type="match status" value="1"/>
</dbReference>
<accession>A0A1G9G9X9</accession>
<feature type="site" description="Lowers pKa of active site Tyr" evidence="7">
    <location>
        <position position="88"/>
    </location>
</feature>
<evidence type="ECO:0000313" key="9">
    <source>
        <dbReference type="EMBL" id="SDK97480.1"/>
    </source>
</evidence>
<evidence type="ECO:0000256" key="5">
    <source>
        <dbReference type="PIRSR" id="PIRSR000097-1"/>
    </source>
</evidence>
<dbReference type="PANTHER" id="PTHR43827">
    <property type="entry name" value="2,5-DIKETO-D-GLUCONIC ACID REDUCTASE"/>
    <property type="match status" value="1"/>
</dbReference>
<feature type="active site" description="Proton donor" evidence="5">
    <location>
        <position position="63"/>
    </location>
</feature>
<dbReference type="InterPro" id="IPR020471">
    <property type="entry name" value="AKR"/>
</dbReference>
<dbReference type="InterPro" id="IPR023210">
    <property type="entry name" value="NADP_OxRdtase_dom"/>
</dbReference>
<keyword evidence="2" id="KW-0521">NADP</keyword>
<dbReference type="SUPFAM" id="SSF51430">
    <property type="entry name" value="NAD(P)-linked oxidoreductase"/>
    <property type="match status" value="1"/>
</dbReference>